<accession>A0ACA6QM30</accession>
<gene>
    <name evidence="1" type="ordered locus">VEA_003148</name>
</gene>
<proteinExistence type="predicted"/>
<protein>
    <submittedName>
        <fullName evidence="1">Uncharacterized protein</fullName>
    </submittedName>
</protein>
<evidence type="ECO:0000313" key="1">
    <source>
        <dbReference type="EMBL" id="ACY51308.1"/>
    </source>
</evidence>
<keyword evidence="2" id="KW-1185">Reference proteome</keyword>
<evidence type="ECO:0000313" key="2">
    <source>
        <dbReference type="Proteomes" id="UP000002571"/>
    </source>
</evidence>
<dbReference type="EMBL" id="CP001805">
    <property type="protein sequence ID" value="ACY51308.1"/>
    <property type="molecule type" value="Genomic_DNA"/>
</dbReference>
<name>A0ACA6QM30_VIBAE</name>
<sequence>MIEAQFAKMALIQLEQKNTKQFNEYQFRVIREANHLIF</sequence>
<reference evidence="1" key="1">
    <citation type="submission" date="2009-10" db="EMBL/GenBank/DDBJ databases">
        <authorList>
            <consortium name="Los Alamos National Laboratory (LANL)"/>
            <consortium name="National Microbial Pathogen Data Resource (NMPDR)"/>
            <person name="Munk A.C."/>
            <person name="Tapia R."/>
            <person name="Green L."/>
            <person name="Rogers Y."/>
            <person name="Detter J.C."/>
            <person name="Bruce D."/>
            <person name="Brettin T.S."/>
            <person name="Colwell R."/>
            <person name="Huq A."/>
            <person name="Grim C.J."/>
            <person name="Hasan N.A."/>
            <person name="Vonstein V."/>
            <person name="Bartels D."/>
        </authorList>
    </citation>
    <scope>NUCLEOTIDE SEQUENCE</scope>
    <source>
        <strain evidence="1">EX25</strain>
    </source>
</reference>
<organism evidence="1 2">
    <name type="scientific">Vibrio antiquarius (strain Ex25)</name>
    <dbReference type="NCBI Taxonomy" id="150340"/>
    <lineage>
        <taxon>Bacteria</taxon>
        <taxon>Pseudomonadati</taxon>
        <taxon>Pseudomonadota</taxon>
        <taxon>Gammaproteobacteria</taxon>
        <taxon>Vibrionales</taxon>
        <taxon>Vibrionaceae</taxon>
        <taxon>Vibrio</taxon>
        <taxon>Vibrio diabolicus subgroup</taxon>
    </lineage>
</organism>
<dbReference type="Proteomes" id="UP000002571">
    <property type="component" value="Chromosome 1"/>
</dbReference>